<proteinExistence type="predicted"/>
<evidence type="ECO:0000313" key="1">
    <source>
        <dbReference type="EMBL" id="RIH81125.1"/>
    </source>
</evidence>
<evidence type="ECO:0000313" key="2">
    <source>
        <dbReference type="Proteomes" id="UP000265715"/>
    </source>
</evidence>
<reference evidence="1 2" key="1">
    <citation type="submission" date="2018-08" db="EMBL/GenBank/DDBJ databases">
        <title>Meiothermus terrae DSM 26712 genome sequencing project.</title>
        <authorList>
            <person name="Da Costa M.S."/>
            <person name="Albuquerque L."/>
            <person name="Raposo P."/>
            <person name="Froufe H.J.C."/>
            <person name="Barroso C.S."/>
            <person name="Egas C."/>
        </authorList>
    </citation>
    <scope>NUCLEOTIDE SEQUENCE [LARGE SCALE GENOMIC DNA]</scope>
    <source>
        <strain evidence="1 2">DSM 26712</strain>
    </source>
</reference>
<dbReference type="RefSeq" id="WP_119316293.1">
    <property type="nucleotide sequence ID" value="NZ_QXDL01000204.1"/>
</dbReference>
<keyword evidence="2" id="KW-1185">Reference proteome</keyword>
<comment type="caution">
    <text evidence="1">The sequence shown here is derived from an EMBL/GenBank/DDBJ whole genome shotgun (WGS) entry which is preliminary data.</text>
</comment>
<dbReference type="AlphaFoldDB" id="A0A399E9T4"/>
<gene>
    <name evidence="1" type="ORF">Mterra_03378</name>
</gene>
<sequence length="211" mass="23777">MRRGCLFFLAGFVILLGVLGWLANAFLIQPARNLVQDFRQLVQLEGGVQRQQAYRPPASGQLSPGQVQRLVRVQRAVREGLGSRYTAIEGRLRQLSERSGAQQQLDYRAVLDLFRESGALVVDAKKLQVQSLNAQGFSLEEYRWVQRQAYGALELGIPKLDPQKLLQQIASGDFNPQTALEAPAPDPANRRLVQPYAKELRDFYPLTWFGL</sequence>
<name>A0A399E9T4_9DEIN</name>
<dbReference type="EMBL" id="QXDL01000204">
    <property type="protein sequence ID" value="RIH81125.1"/>
    <property type="molecule type" value="Genomic_DNA"/>
</dbReference>
<organism evidence="1 2">
    <name type="scientific">Calidithermus terrae</name>
    <dbReference type="NCBI Taxonomy" id="1408545"/>
    <lineage>
        <taxon>Bacteria</taxon>
        <taxon>Thermotogati</taxon>
        <taxon>Deinococcota</taxon>
        <taxon>Deinococci</taxon>
        <taxon>Thermales</taxon>
        <taxon>Thermaceae</taxon>
        <taxon>Calidithermus</taxon>
    </lineage>
</organism>
<dbReference type="OrthoDB" id="7064371at2"/>
<protein>
    <submittedName>
        <fullName evidence="1">Uncharacterized protein</fullName>
    </submittedName>
</protein>
<dbReference type="Proteomes" id="UP000265715">
    <property type="component" value="Unassembled WGS sequence"/>
</dbReference>
<accession>A0A399E9T4</accession>